<sequence>MVSSQAQILQKQNAGSFPNGSPTTLSIVLAKLRNAAIKALNDRGYTDLAEVTVAQDKPLGRWGKLALSDAGSNIESGSSLVTLDLSPEPLAELVNVMDLYRSLFGITPDFSDVNDTVTFYQKVKEVILTSSPSFSLDCQPSFRVWPEEINAGFVDQNSAAHIMIFPAFGPNDLVMVEGSFPAARYFSFQTYDGNFSPVGFLRDAHIQPLGPGRNPYSTPPPDGTEEGAGEEAREEGRYRLYLTKDGKRGFRNELGVAKSNFSLGGLVLVIFRMYGVDPSANATDPGLAPWGFVPPIQVRSKLLGTVSQTATDIIWQTFPRCPLNNTLIVRDALTALTNLVNMADVTQRACPSENIPNNFMYYQAQRPSPPGLGLGLVPPAPSLTPFPNQDASFLLACASNRAHYVKGNDLVVLARGYLPRTPGPLLRSVSDDEFRAFYRTLYGNDTWEISYGRNVSLVVVRNRAVLDRCKLDTSESFVVELDQHEPVSDWFGVVYREILPQRLAADTDSQAASLLRIKAGGAVYDESIFDAKQAVCGTGQDEGVCDPNPYRVAQTMKMHTPRTDYFMCSPSGIVLVAPPATPDPFSDAGYPALEDRAWDDGTREKALPEDARACVHPTSGKIEGIVRVYSPCAWIHVYVAVQPVKVVPPGQVGVREVPVSALSTGPVAVGLSVKANTADEAPFVAEVDLCGNTFVSDHHWRCSNEPPIDDTWLLPTFQEGPEWKAATRAQCADCRRGTLPFTSTMSTRTARAPHLFDLSTMDARGIGRPIYKPMHRDDNLRFFSKDGRKFIQPSPLLDEEAKEAWQNWKQAKEDANNAWRAWRFAKEQHRNRTANSNATLDSSPPGVQHMATNLSTPGGISTVNATVWSPDWRDFSNMSSAVDATLHWSKPRPTQIHGYYCRLVFPNPLGDNKRQAGRGAVGV</sequence>
<reference evidence="2 3" key="1">
    <citation type="submission" date="2019-01" db="EMBL/GenBank/DDBJ databases">
        <title>Nuclear Genome Assembly of the Microalgal Biofuel strain Nannochloropsis salina CCMP1776.</title>
        <authorList>
            <person name="Hovde B."/>
        </authorList>
    </citation>
    <scope>NUCLEOTIDE SEQUENCE [LARGE SCALE GENOMIC DNA]</scope>
    <source>
        <strain evidence="2 3">CCMP1776</strain>
    </source>
</reference>
<accession>A0A4D9CTS0</accession>
<gene>
    <name evidence="2" type="ORF">NSK_006386</name>
</gene>
<comment type="caution">
    <text evidence="2">The sequence shown here is derived from an EMBL/GenBank/DDBJ whole genome shotgun (WGS) entry which is preliminary data.</text>
</comment>
<dbReference type="Proteomes" id="UP000355283">
    <property type="component" value="Unassembled WGS sequence"/>
</dbReference>
<organism evidence="2 3">
    <name type="scientific">Nannochloropsis salina CCMP1776</name>
    <dbReference type="NCBI Taxonomy" id="1027361"/>
    <lineage>
        <taxon>Eukaryota</taxon>
        <taxon>Sar</taxon>
        <taxon>Stramenopiles</taxon>
        <taxon>Ochrophyta</taxon>
        <taxon>Eustigmatophyceae</taxon>
        <taxon>Eustigmatales</taxon>
        <taxon>Monodopsidaceae</taxon>
        <taxon>Microchloropsis</taxon>
        <taxon>Microchloropsis salina</taxon>
    </lineage>
</organism>
<dbReference type="AlphaFoldDB" id="A0A4D9CTS0"/>
<evidence type="ECO:0000313" key="2">
    <source>
        <dbReference type="EMBL" id="TFJ82266.1"/>
    </source>
</evidence>
<dbReference type="OrthoDB" id="10301159at2759"/>
<proteinExistence type="predicted"/>
<name>A0A4D9CTS0_9STRA</name>
<protein>
    <submittedName>
        <fullName evidence="2">Uncharacterized protein</fullName>
    </submittedName>
</protein>
<evidence type="ECO:0000256" key="1">
    <source>
        <dbReference type="SAM" id="MobiDB-lite"/>
    </source>
</evidence>
<dbReference type="EMBL" id="SDOX01000118">
    <property type="protein sequence ID" value="TFJ82266.1"/>
    <property type="molecule type" value="Genomic_DNA"/>
</dbReference>
<feature type="region of interest" description="Disordered" evidence="1">
    <location>
        <begin position="209"/>
        <end position="236"/>
    </location>
</feature>
<keyword evidence="3" id="KW-1185">Reference proteome</keyword>
<evidence type="ECO:0000313" key="3">
    <source>
        <dbReference type="Proteomes" id="UP000355283"/>
    </source>
</evidence>